<keyword evidence="2" id="KW-1185">Reference proteome</keyword>
<name>C0NJ83_AJECG</name>
<reference evidence="1" key="1">
    <citation type="submission" date="2009-02" db="EMBL/GenBank/DDBJ databases">
        <title>The Genome Sequence of Ajellomyces capsulatus strain G186AR.</title>
        <authorList>
            <consortium name="The Broad Institute Genome Sequencing Platform"/>
            <person name="Champion M."/>
            <person name="Cuomo C."/>
            <person name="Ma L.-J."/>
            <person name="Henn M.R."/>
            <person name="Sil A."/>
            <person name="Goldman B."/>
            <person name="Young S.K."/>
            <person name="Kodira C.D."/>
            <person name="Zeng Q."/>
            <person name="Koehrsen M."/>
            <person name="Alvarado L."/>
            <person name="Berlin A."/>
            <person name="Borenstein D."/>
            <person name="Chen Z."/>
            <person name="Engels R."/>
            <person name="Freedman E."/>
            <person name="Gellesch M."/>
            <person name="Goldberg J."/>
            <person name="Griggs A."/>
            <person name="Gujja S."/>
            <person name="Heiman D."/>
            <person name="Hepburn T."/>
            <person name="Howarth C."/>
            <person name="Jen D."/>
            <person name="Larson L."/>
            <person name="Lewis B."/>
            <person name="Mehta T."/>
            <person name="Park D."/>
            <person name="Pearson M."/>
            <person name="Roberts A."/>
            <person name="Saif S."/>
            <person name="Shea T."/>
            <person name="Shenoy N."/>
            <person name="Sisk P."/>
            <person name="Stolte C."/>
            <person name="Sykes S."/>
            <person name="Walk T."/>
            <person name="White J."/>
            <person name="Yandava C."/>
            <person name="Klein B."/>
            <person name="McEwen J.G."/>
            <person name="Puccia R."/>
            <person name="Goldman G.H."/>
            <person name="Felipe M.S."/>
            <person name="Nino-Vega G."/>
            <person name="San-Blas G."/>
            <person name="Taylor J."/>
            <person name="Mendoza L."/>
            <person name="Galagan J."/>
            <person name="Nusbaum C."/>
            <person name="Birren B."/>
        </authorList>
    </citation>
    <scope>NUCLEOTIDE SEQUENCE</scope>
    <source>
        <strain evidence="1">G186AR</strain>
    </source>
</reference>
<evidence type="ECO:0000313" key="1">
    <source>
        <dbReference type="EMBL" id="EEH07924.1"/>
    </source>
</evidence>
<gene>
    <name evidence="1" type="ORF">HCBG_03213</name>
</gene>
<dbReference type="EMBL" id="GG663366">
    <property type="protein sequence ID" value="EEH07924.1"/>
    <property type="molecule type" value="Genomic_DNA"/>
</dbReference>
<proteinExistence type="predicted"/>
<dbReference type="AlphaFoldDB" id="C0NJ83"/>
<dbReference type="HOGENOM" id="CLU_1460913_0_0_1"/>
<dbReference type="GeneID" id="69036229"/>
<evidence type="ECO:0000313" key="2">
    <source>
        <dbReference type="Proteomes" id="UP000001631"/>
    </source>
</evidence>
<dbReference type="InParanoid" id="C0NJ83"/>
<dbReference type="RefSeq" id="XP_045288405.1">
    <property type="nucleotide sequence ID" value="XM_045430262.1"/>
</dbReference>
<organism evidence="1 2">
    <name type="scientific">Ajellomyces capsulatus (strain G186AR / H82 / ATCC MYA-2454 / RMSCC 2432)</name>
    <name type="common">Darling's disease fungus</name>
    <name type="synonym">Histoplasma capsulatum</name>
    <dbReference type="NCBI Taxonomy" id="447093"/>
    <lineage>
        <taxon>Eukaryota</taxon>
        <taxon>Fungi</taxon>
        <taxon>Dikarya</taxon>
        <taxon>Ascomycota</taxon>
        <taxon>Pezizomycotina</taxon>
        <taxon>Eurotiomycetes</taxon>
        <taxon>Eurotiomycetidae</taxon>
        <taxon>Onygenales</taxon>
        <taxon>Ajellomycetaceae</taxon>
        <taxon>Histoplasma</taxon>
    </lineage>
</organism>
<accession>C0NJ83</accession>
<sequence length="185" mass="20628">MHLRLEIDPLSTTNNILEVQDHTTLRTSMMKLDYGCMSGAMQRKPWCSGAACRKSPQPVSLEIQTGLGLSPASKRMEPRRSTPRRLFATDQRKTWLEAACIFVFYSLARRRYFRASVAVYSVAWLVPNCLWWLHTTRCTVPGLGCDTVTYGPFPHTGLIRAGQGYQVPCSASLAPGTGYGGKYCT</sequence>
<protein>
    <submittedName>
        <fullName evidence="1">Uncharacterized protein</fullName>
    </submittedName>
</protein>
<dbReference type="Proteomes" id="UP000001631">
    <property type="component" value="Unassembled WGS sequence"/>
</dbReference>